<dbReference type="AlphaFoldDB" id="A0A8S1CHJ2"/>
<evidence type="ECO:0000256" key="1">
    <source>
        <dbReference type="SAM" id="MobiDB-lite"/>
    </source>
</evidence>
<evidence type="ECO:0000313" key="3">
    <source>
        <dbReference type="Proteomes" id="UP000494165"/>
    </source>
</evidence>
<protein>
    <submittedName>
        <fullName evidence="2">Uncharacterized protein</fullName>
    </submittedName>
</protein>
<proteinExistence type="predicted"/>
<evidence type="ECO:0000313" key="2">
    <source>
        <dbReference type="EMBL" id="CAB3367599.1"/>
    </source>
</evidence>
<sequence length="135" mass="15635">MAPRLALKRKLKALVHRRLHHLNSTFTIECKQEQIFPFQFWKKLFHEQLFAKQKTTMEVLVGVSAVFGAFKLIGKGFGKVREKIKKRKAEKQEGKPPPDPDHYSCTKTSTIRRIVINHPDGTQTITEEEVESYST</sequence>
<gene>
    <name evidence="2" type="ORF">CLODIP_2_CD02076</name>
</gene>
<name>A0A8S1CHJ2_9INSE</name>
<accession>A0A8S1CHJ2</accession>
<feature type="region of interest" description="Disordered" evidence="1">
    <location>
        <begin position="84"/>
        <end position="105"/>
    </location>
</feature>
<feature type="compositionally biased region" description="Basic and acidic residues" evidence="1">
    <location>
        <begin position="90"/>
        <end position="104"/>
    </location>
</feature>
<dbReference type="Proteomes" id="UP000494165">
    <property type="component" value="Unassembled WGS sequence"/>
</dbReference>
<keyword evidence="3" id="KW-1185">Reference proteome</keyword>
<dbReference type="EMBL" id="CADEPI010000032">
    <property type="protein sequence ID" value="CAB3367599.1"/>
    <property type="molecule type" value="Genomic_DNA"/>
</dbReference>
<comment type="caution">
    <text evidence="2">The sequence shown here is derived from an EMBL/GenBank/DDBJ whole genome shotgun (WGS) entry which is preliminary data.</text>
</comment>
<organism evidence="2 3">
    <name type="scientific">Cloeon dipterum</name>
    <dbReference type="NCBI Taxonomy" id="197152"/>
    <lineage>
        <taxon>Eukaryota</taxon>
        <taxon>Metazoa</taxon>
        <taxon>Ecdysozoa</taxon>
        <taxon>Arthropoda</taxon>
        <taxon>Hexapoda</taxon>
        <taxon>Insecta</taxon>
        <taxon>Pterygota</taxon>
        <taxon>Palaeoptera</taxon>
        <taxon>Ephemeroptera</taxon>
        <taxon>Pisciforma</taxon>
        <taxon>Baetidae</taxon>
        <taxon>Cloeon</taxon>
    </lineage>
</organism>
<reference evidence="2 3" key="1">
    <citation type="submission" date="2020-04" db="EMBL/GenBank/DDBJ databases">
        <authorList>
            <person name="Alioto T."/>
            <person name="Alioto T."/>
            <person name="Gomez Garrido J."/>
        </authorList>
    </citation>
    <scope>NUCLEOTIDE SEQUENCE [LARGE SCALE GENOMIC DNA]</scope>
</reference>